<feature type="compositionally biased region" description="Polar residues" evidence="2">
    <location>
        <begin position="1"/>
        <end position="21"/>
    </location>
</feature>
<dbReference type="Proteomes" id="UP000019678">
    <property type="component" value="Unassembled WGS sequence"/>
</dbReference>
<reference evidence="3 4" key="1">
    <citation type="submission" date="2013-05" db="EMBL/GenBank/DDBJ databases">
        <title>Genome assembly of Chondromyces apiculatus DSM 436.</title>
        <authorList>
            <person name="Sharma G."/>
            <person name="Khatri I."/>
            <person name="Kaur C."/>
            <person name="Mayilraj S."/>
            <person name="Subramanian S."/>
        </authorList>
    </citation>
    <scope>NUCLEOTIDE SEQUENCE [LARGE SCALE GENOMIC DNA]</scope>
    <source>
        <strain evidence="3 4">DSM 436</strain>
    </source>
</reference>
<feature type="region of interest" description="Disordered" evidence="2">
    <location>
        <begin position="428"/>
        <end position="450"/>
    </location>
</feature>
<dbReference type="Gene3D" id="3.40.50.300">
    <property type="entry name" value="P-loop containing nucleotide triphosphate hydrolases"/>
    <property type="match status" value="1"/>
</dbReference>
<keyword evidence="4" id="KW-1185">Reference proteome</keyword>
<evidence type="ECO:0000256" key="1">
    <source>
        <dbReference type="PROSITE-ProRule" id="PRU00339"/>
    </source>
</evidence>
<protein>
    <submittedName>
        <fullName evidence="3">Uncharacterized protein</fullName>
    </submittedName>
</protein>
<feature type="region of interest" description="Disordered" evidence="2">
    <location>
        <begin position="1"/>
        <end position="117"/>
    </location>
</feature>
<comment type="caution">
    <text evidence="3">The sequence shown here is derived from an EMBL/GenBank/DDBJ whole genome shotgun (WGS) entry which is preliminary data.</text>
</comment>
<sequence length="879" mass="90746">MSAKKTQSATAKEAVVTTSKQAAARPSKQPAAPTSKRAGAGKATGEETSVAEAAMEGAARVRSKQATADASKNEVPVPSTTAAAGAPKKATPGKPKEAPSTASKPAASEPAVTTPAVTTPAVTTPAVTTPAVTTPATTPGTWGEKLVLDFPTPGLAHVFQPPGLPLVARKPDQPATTSVLVRGGAGTGKTTLAVSVAHAIARAQGGLALYLTTEVDPSEVTHAAITLALGDGVSTPWSSASSASSANGATASPLPPGALRTAHLPATQAGERVDTTSERKHAAIRAVRELLAARAEGTRGAAPPGLPVRAVVIDAFGLPDPAGEDTDLTLRTALLSLVQSLEPQGISTVIVEETTPATPSALPFLTDVVFQLDLAPDPDTGELLRRLSCLKSRYKASFPGPHDQGLDGSGRPTVWPDILPDARHPLWPDVAPNAAPDATPNAASSAAPEPPLPLFIPSAGETYAMCPAGVVVLSPTDAEPSLLPAFEMTYGAHLARVDCGPATTITTGAATDLTVLPDRLGPFAIGWTLLRLHRAGRIHAAVFRYLDHFAARPRQSAATLRMLALLKAAGLPVCVQGPSDDLRRLLPVADLAPAKTASAALTQARPARPLQSAARWLSSWPRDGARPSPLGHLMLSMWMAGTSAETLAAAVQKAAAATGAAAPSDEDRLLACDLVGDGASATREIGRLLATSASQLTPAAFSALLVSCNPLDAARLLLARPEHRAKHAAHWPLLAALHTTSGGDAALQHLRERSLQGDPATTVCLLRALALRGHVHEALQHARTWTAESAPPPWFFARLHADLLLERQDPQATADAAQRLEVLKGDGLIPPLHRAEIAYNLGVARERLGDLPAARDAYRGALDFNPGHHLARAALGEVS</sequence>
<feature type="compositionally biased region" description="Low complexity" evidence="2">
    <location>
        <begin position="238"/>
        <end position="252"/>
    </location>
</feature>
<dbReference type="PROSITE" id="PS50005">
    <property type="entry name" value="TPR"/>
    <property type="match status" value="1"/>
</dbReference>
<dbReference type="Gene3D" id="1.25.40.10">
    <property type="entry name" value="Tetratricopeptide repeat domain"/>
    <property type="match status" value="1"/>
</dbReference>
<dbReference type="InterPro" id="IPR011990">
    <property type="entry name" value="TPR-like_helical_dom_sf"/>
</dbReference>
<feature type="compositionally biased region" description="Low complexity" evidence="2">
    <location>
        <begin position="428"/>
        <end position="447"/>
    </location>
</feature>
<evidence type="ECO:0000256" key="2">
    <source>
        <dbReference type="SAM" id="MobiDB-lite"/>
    </source>
</evidence>
<evidence type="ECO:0000313" key="4">
    <source>
        <dbReference type="Proteomes" id="UP000019678"/>
    </source>
</evidence>
<feature type="region of interest" description="Disordered" evidence="2">
    <location>
        <begin position="236"/>
        <end position="261"/>
    </location>
</feature>
<organism evidence="3 4">
    <name type="scientific">Chondromyces apiculatus DSM 436</name>
    <dbReference type="NCBI Taxonomy" id="1192034"/>
    <lineage>
        <taxon>Bacteria</taxon>
        <taxon>Pseudomonadati</taxon>
        <taxon>Myxococcota</taxon>
        <taxon>Polyangia</taxon>
        <taxon>Polyangiales</taxon>
        <taxon>Polyangiaceae</taxon>
        <taxon>Chondromyces</taxon>
    </lineage>
</organism>
<dbReference type="SUPFAM" id="SSF52540">
    <property type="entry name" value="P-loop containing nucleoside triphosphate hydrolases"/>
    <property type="match status" value="1"/>
</dbReference>
<evidence type="ECO:0000313" key="3">
    <source>
        <dbReference type="EMBL" id="EYF08564.1"/>
    </source>
</evidence>
<accession>A0A017TH69</accession>
<proteinExistence type="predicted"/>
<feature type="compositionally biased region" description="Low complexity" evidence="2">
    <location>
        <begin position="80"/>
        <end position="93"/>
    </location>
</feature>
<feature type="repeat" description="TPR" evidence="1">
    <location>
        <begin position="835"/>
        <end position="868"/>
    </location>
</feature>
<dbReference type="RefSeq" id="WP_044235592.1">
    <property type="nucleotide sequence ID" value="NZ_ASRX01000003.1"/>
</dbReference>
<gene>
    <name evidence="3" type="ORF">CAP_4094</name>
</gene>
<name>A0A017TH69_9BACT</name>
<dbReference type="STRING" id="1192034.CAP_4094"/>
<dbReference type="AlphaFoldDB" id="A0A017TH69"/>
<dbReference type="SUPFAM" id="SSF48452">
    <property type="entry name" value="TPR-like"/>
    <property type="match status" value="1"/>
</dbReference>
<dbReference type="InterPro" id="IPR027417">
    <property type="entry name" value="P-loop_NTPase"/>
</dbReference>
<dbReference type="EMBL" id="ASRX01000003">
    <property type="protein sequence ID" value="EYF08564.1"/>
    <property type="molecule type" value="Genomic_DNA"/>
</dbReference>
<dbReference type="InterPro" id="IPR019734">
    <property type="entry name" value="TPR_rpt"/>
</dbReference>
<keyword evidence="1" id="KW-0802">TPR repeat</keyword>